<evidence type="ECO:0000313" key="3">
    <source>
        <dbReference type="EMBL" id="MFB5190449.1"/>
    </source>
</evidence>
<dbReference type="CDD" id="cd14667">
    <property type="entry name" value="3D_containing_proteins"/>
    <property type="match status" value="1"/>
</dbReference>
<reference evidence="3 4" key="1">
    <citation type="journal article" date="2024" name="Int. J. Mol. Sci.">
        <title>Exploration of Alicyclobacillus spp. Genome in Search of Antibiotic Resistance.</title>
        <authorList>
            <person name="Bucka-Kolendo J."/>
            <person name="Kiousi D.E."/>
            <person name="Dekowska A."/>
            <person name="Mikolajczuk-Szczyrba A."/>
            <person name="Karadedos D.M."/>
            <person name="Michael P."/>
            <person name="Galanis A."/>
            <person name="Sokolowska B."/>
        </authorList>
    </citation>
    <scope>NUCLEOTIDE SEQUENCE [LARGE SCALE GENOMIC DNA]</scope>
    <source>
        <strain evidence="3 4">KKP 3000</strain>
    </source>
</reference>
<name>A0ABV5ADX0_9BACL</name>
<keyword evidence="1" id="KW-0732">Signal</keyword>
<dbReference type="InterPro" id="IPR010611">
    <property type="entry name" value="3D_dom"/>
</dbReference>
<dbReference type="InterPro" id="IPR036908">
    <property type="entry name" value="RlpA-like_sf"/>
</dbReference>
<dbReference type="Proteomes" id="UP001579974">
    <property type="component" value="Unassembled WGS sequence"/>
</dbReference>
<dbReference type="PANTHER" id="PTHR39160:SF4">
    <property type="entry name" value="RESUSCITATION-PROMOTING FACTOR RPFB"/>
    <property type="match status" value="1"/>
</dbReference>
<organism evidence="3 4">
    <name type="scientific">Alicyclobacillus fastidiosus</name>
    <dbReference type="NCBI Taxonomy" id="392011"/>
    <lineage>
        <taxon>Bacteria</taxon>
        <taxon>Bacillati</taxon>
        <taxon>Bacillota</taxon>
        <taxon>Bacilli</taxon>
        <taxon>Bacillales</taxon>
        <taxon>Alicyclobacillaceae</taxon>
        <taxon>Alicyclobacillus</taxon>
    </lineage>
</organism>
<dbReference type="PANTHER" id="PTHR39160">
    <property type="entry name" value="CELL WALL-BINDING PROTEIN YOCH"/>
    <property type="match status" value="1"/>
</dbReference>
<dbReference type="Gene3D" id="2.40.40.10">
    <property type="entry name" value="RlpA-like domain"/>
    <property type="match status" value="1"/>
</dbReference>
<dbReference type="RefSeq" id="WP_275473506.1">
    <property type="nucleotide sequence ID" value="NZ_CP162940.1"/>
</dbReference>
<protein>
    <submittedName>
        <fullName evidence="3">3D domain-containing protein</fullName>
    </submittedName>
</protein>
<comment type="caution">
    <text evidence="3">The sequence shown here is derived from an EMBL/GenBank/DDBJ whole genome shotgun (WGS) entry which is preliminary data.</text>
</comment>
<accession>A0ABV5ADX0</accession>
<evidence type="ECO:0000256" key="1">
    <source>
        <dbReference type="ARBA" id="ARBA00022729"/>
    </source>
</evidence>
<dbReference type="InterPro" id="IPR059180">
    <property type="entry name" value="3D_YorM"/>
</dbReference>
<dbReference type="SUPFAM" id="SSF50685">
    <property type="entry name" value="Barwin-like endoglucanases"/>
    <property type="match status" value="1"/>
</dbReference>
<proteinExistence type="predicted"/>
<keyword evidence="4" id="KW-1185">Reference proteome</keyword>
<dbReference type="EMBL" id="JBDXSU010000005">
    <property type="protein sequence ID" value="MFB5190449.1"/>
    <property type="molecule type" value="Genomic_DNA"/>
</dbReference>
<dbReference type="InterPro" id="IPR051933">
    <property type="entry name" value="Resuscitation_pf_RpfB"/>
</dbReference>
<dbReference type="Pfam" id="PF06725">
    <property type="entry name" value="3D"/>
    <property type="match status" value="1"/>
</dbReference>
<evidence type="ECO:0000313" key="4">
    <source>
        <dbReference type="Proteomes" id="UP001579974"/>
    </source>
</evidence>
<sequence>MTSATGGTPIAFAHVEDHLNLSERAVTVGGRAYDLSQYHPTKATFLLTAYNLDRRSTGKSPGEPGYGITSTGTFAATGRTVAVDPHVIPYGSLLYIDGIGWRVAEDTGGAIRGHHIDVLVDSRQRALQFGVKHHCEVEVYTPVEPQRDVRPISNSRFHHS</sequence>
<gene>
    <name evidence="3" type="ORF">KKP3000_003895</name>
</gene>
<feature type="domain" description="3D" evidence="2">
    <location>
        <begin position="79"/>
        <end position="137"/>
    </location>
</feature>
<evidence type="ECO:0000259" key="2">
    <source>
        <dbReference type="Pfam" id="PF06725"/>
    </source>
</evidence>